<evidence type="ECO:0000256" key="2">
    <source>
        <dbReference type="ARBA" id="ARBA00022801"/>
    </source>
</evidence>
<dbReference type="HOGENOM" id="CLU_000335_0_4_1"/>
<dbReference type="EMBL" id="KN822943">
    <property type="protein sequence ID" value="KIO34323.1"/>
    <property type="molecule type" value="Genomic_DNA"/>
</dbReference>
<feature type="compositionally biased region" description="Basic and acidic residues" evidence="8">
    <location>
        <begin position="1499"/>
        <end position="1510"/>
    </location>
</feature>
<dbReference type="InterPro" id="IPR011545">
    <property type="entry name" value="DEAD/DEAH_box_helicase_dom"/>
</dbReference>
<evidence type="ECO:0000256" key="4">
    <source>
        <dbReference type="ARBA" id="ARBA00022840"/>
    </source>
</evidence>
<feature type="region of interest" description="Disordered" evidence="8">
    <location>
        <begin position="1308"/>
        <end position="1334"/>
    </location>
</feature>
<evidence type="ECO:0000313" key="11">
    <source>
        <dbReference type="Proteomes" id="UP000054248"/>
    </source>
</evidence>
<dbReference type="InterPro" id="IPR036388">
    <property type="entry name" value="WH-like_DNA-bd_sf"/>
</dbReference>
<feature type="compositionally biased region" description="Polar residues" evidence="8">
    <location>
        <begin position="1095"/>
        <end position="1105"/>
    </location>
</feature>
<dbReference type="InterPro" id="IPR027417">
    <property type="entry name" value="P-loop_NTPase"/>
</dbReference>
<feature type="compositionally biased region" description="Low complexity" evidence="8">
    <location>
        <begin position="124"/>
        <end position="143"/>
    </location>
</feature>
<sequence>MYYPNESIDVFQEDYEAQDVYGDANLYGGFAESDLYSDGHPGLFWQTKSSQEYTCSIAPHPGASSPSPRFSNQAFRQRTMMEPPAAGHVNYTPNYVGVNHALPPSSSWQPQPHNPRHRTSGVVQRPSPRTQPPSSSRPQSSRSAGNPGGIQLVPVSSLPDMYRSVFKFGVFNAIQSQCFDTKEIRTTLFFPDKVVNTSQNMVISAPTGSGKTVIFELAIVRELLSGGTNHAKCVYMSPTKALCSERFNDWTKKFGPLGVKCCELTGDTVDTSRKAWKDAKDATIILENSPKNGTLSPETGENIKIFSQRCNFFLLTSTLEVCISRMKTRGTAVRFILLSATAPNIEDIASWVGFHSNGNSDRSQGRRAVVFKNQNAFQFSKTLDFKLFDLLQRHACGKPVLIFCPTRKGVFGTAEQLAKQYKKCVEEKRKLPWTLPGRVEGRFQDSQLNALLASGIGVHHAGLSIDDRKLAEELYLTGQIRTLVATSTLAVGVNLRKIGFSLKDAIKRSAYNPSLAAHTVVIKGTQMWAGTLWTEYCDLDIMQMLGRALLSHRVQQGRPQFDKEQHYRALTSGTTTIESCLHLNLTEHLNSEVGLGTITSLETAKSWLHNSFLFQRLKRNPSHYALGKDQNQTWEQRLDDLVSESVQSLCDADLVTTTRSRTGQISALAATELGEIMSRMRLILQLPDKVVMRDLVYNALKNHNDIRMTVKKIEKPTDKIMVLIQAVLGGISLNAKEYKTAESQPALEALGVLKHAVRIARGSRSAIVDTAIVKRSASQVKFGLELLGPRLVSWLCPESFSQGLGRPSYSPTTDPPDWREVAQGVIDMFTSGGGPHSRGFKVLASAGIGTIGALRVQEPHRLELLLNRKPPFGRDILEEVSALPTYRVIIKEESLTHSEGAEPVVASLAIEVGLDAPLTTPKGKKVQNAGFACILTVTSDMEFIDFRRVAVRALQQPRSFTIVARLEKPSQAIDVIVSSEQSAGLTVVKQYKPTISPKSYPTMKTRPKTELEAELEGLRGMDPSVWTVTDEEIMDLTTGVATPARTNKAADISVRLLRISSCREGVVKAPKSSRAATQAKSANLPQQHIAAPSSGRKTSVAPTSSKKPKARADIAEKTMKDLDQLQGSSNVGLKMPNSGRISLSSRSNEKKGTATQPPWINETGLSPKYSTLDSPRRMVHGDEDDDDELPDLAAMAPSVTKREKPAPSSASTDYSDELFNELLANADLESLSRPPERTKTKIPNQRKRSPSTEDEVVLVADSQSQPPPTKKARLTTGTMSAASSSRTLFSERNGRTVPLSLLSSNRTSATLAASRNPEVQTKRPLFLPSSPSPNTSQNISAFMLTDTNEGDPLPDAAEHLAGSTRLGEFGFDEELFEMEDDPLAGDSDDGMVGNSDGGSKVGSHLNSNALGTSREPRQGASTARPFAQEPDLLSLSLGGWGREPLRPTSFSSKTQTSSASSMNSSALQYKGQLHPKSIASTISTRDVGKGPEIATSDHASVREDGAKRKEIASGVERTGYDMMDDFFDWMCNSGEVEIVD</sequence>
<feature type="region of interest" description="Disordered" evidence="8">
    <location>
        <begin position="102"/>
        <end position="152"/>
    </location>
</feature>
<feature type="compositionally biased region" description="Polar residues" evidence="8">
    <location>
        <begin position="1275"/>
        <end position="1289"/>
    </location>
</feature>
<feature type="compositionally biased region" description="Basic and acidic residues" evidence="8">
    <location>
        <begin position="1110"/>
        <end position="1123"/>
    </location>
</feature>
<comment type="catalytic activity">
    <reaction evidence="7">
        <text>ATP + H2O = ADP + phosphate + H(+)</text>
        <dbReference type="Rhea" id="RHEA:13065"/>
        <dbReference type="ChEBI" id="CHEBI:15377"/>
        <dbReference type="ChEBI" id="CHEBI:15378"/>
        <dbReference type="ChEBI" id="CHEBI:30616"/>
        <dbReference type="ChEBI" id="CHEBI:43474"/>
        <dbReference type="ChEBI" id="CHEBI:456216"/>
        <dbReference type="EC" id="5.6.2.4"/>
    </reaction>
</comment>
<feature type="region of interest" description="Disordered" evidence="8">
    <location>
        <begin position="1067"/>
        <end position="1191"/>
    </location>
</feature>
<evidence type="ECO:0000256" key="6">
    <source>
        <dbReference type="ARBA" id="ARBA00034808"/>
    </source>
</evidence>
<dbReference type="InterPro" id="IPR014001">
    <property type="entry name" value="Helicase_ATP-bd"/>
</dbReference>
<evidence type="ECO:0000256" key="1">
    <source>
        <dbReference type="ARBA" id="ARBA00022741"/>
    </source>
</evidence>
<dbReference type="InterPro" id="IPR057842">
    <property type="entry name" value="WH_MER3"/>
</dbReference>
<feature type="region of interest" description="Disordered" evidence="8">
    <location>
        <begin position="1380"/>
        <end position="1510"/>
    </location>
</feature>
<reference evidence="10 11" key="1">
    <citation type="submission" date="2014-04" db="EMBL/GenBank/DDBJ databases">
        <authorList>
            <consortium name="DOE Joint Genome Institute"/>
            <person name="Kuo A."/>
            <person name="Girlanda M."/>
            <person name="Perotto S."/>
            <person name="Kohler A."/>
            <person name="Nagy L.G."/>
            <person name="Floudas D."/>
            <person name="Copeland A."/>
            <person name="Barry K.W."/>
            <person name="Cichocki N."/>
            <person name="Veneault-Fourrey C."/>
            <person name="LaButti K."/>
            <person name="Lindquist E.A."/>
            <person name="Lipzen A."/>
            <person name="Lundell T."/>
            <person name="Morin E."/>
            <person name="Murat C."/>
            <person name="Sun H."/>
            <person name="Tunlid A."/>
            <person name="Henrissat B."/>
            <person name="Grigoriev I.V."/>
            <person name="Hibbett D.S."/>
            <person name="Martin F."/>
            <person name="Nordberg H.P."/>
            <person name="Cantor M.N."/>
            <person name="Hua S.X."/>
        </authorList>
    </citation>
    <scope>NUCLEOTIDE SEQUENCE [LARGE SCALE GENOMIC DNA]</scope>
    <source>
        <strain evidence="10 11">MUT 4182</strain>
    </source>
</reference>
<dbReference type="SMART" id="SM00487">
    <property type="entry name" value="DEXDc"/>
    <property type="match status" value="1"/>
</dbReference>
<keyword evidence="2" id="KW-0378">Hydrolase</keyword>
<evidence type="ECO:0000256" key="7">
    <source>
        <dbReference type="ARBA" id="ARBA00048988"/>
    </source>
</evidence>
<dbReference type="PANTHER" id="PTHR47835">
    <property type="entry name" value="HFM1, ATP DEPENDENT DNA HELICASE HOMOLOG"/>
    <property type="match status" value="1"/>
</dbReference>
<dbReference type="GO" id="GO:0005524">
    <property type="term" value="F:ATP binding"/>
    <property type="evidence" value="ECO:0007669"/>
    <property type="project" value="UniProtKB-KW"/>
</dbReference>
<evidence type="ECO:0000256" key="8">
    <source>
        <dbReference type="SAM" id="MobiDB-lite"/>
    </source>
</evidence>
<dbReference type="SUPFAM" id="SSF46785">
    <property type="entry name" value="Winged helix' DNA-binding domain"/>
    <property type="match status" value="1"/>
</dbReference>
<feature type="compositionally biased region" description="Acidic residues" evidence="8">
    <location>
        <begin position="1380"/>
        <end position="1389"/>
    </location>
</feature>
<dbReference type="GO" id="GO:0043138">
    <property type="term" value="F:3'-5' DNA helicase activity"/>
    <property type="evidence" value="ECO:0007669"/>
    <property type="project" value="UniProtKB-EC"/>
</dbReference>
<dbReference type="Pfam" id="PF00270">
    <property type="entry name" value="DEAD"/>
    <property type="match status" value="1"/>
</dbReference>
<evidence type="ECO:0000313" key="10">
    <source>
        <dbReference type="EMBL" id="KIO34323.1"/>
    </source>
</evidence>
<evidence type="ECO:0000256" key="3">
    <source>
        <dbReference type="ARBA" id="ARBA00022806"/>
    </source>
</evidence>
<dbReference type="GO" id="GO:0003676">
    <property type="term" value="F:nucleic acid binding"/>
    <property type="evidence" value="ECO:0007669"/>
    <property type="project" value="InterPro"/>
</dbReference>
<dbReference type="Gene3D" id="1.10.3380.10">
    <property type="entry name" value="Sec63 N-terminal domain-like domain"/>
    <property type="match status" value="1"/>
</dbReference>
<evidence type="ECO:0000259" key="9">
    <source>
        <dbReference type="PROSITE" id="PS51192"/>
    </source>
</evidence>
<dbReference type="EC" id="5.6.2.4" evidence="6"/>
<feature type="compositionally biased region" description="Polar residues" evidence="8">
    <location>
        <begin position="1074"/>
        <end position="1086"/>
    </location>
</feature>
<dbReference type="Pfam" id="PF23445">
    <property type="entry name" value="WHD_SNRNP200"/>
    <property type="match status" value="1"/>
</dbReference>
<accession>A0A0C3LJW7</accession>
<dbReference type="PROSITE" id="PS51192">
    <property type="entry name" value="HELICASE_ATP_BIND_1"/>
    <property type="match status" value="1"/>
</dbReference>
<keyword evidence="11" id="KW-1185">Reference proteome</keyword>
<name>A0A0C3LJW7_9AGAM</name>
<feature type="domain" description="Helicase ATP-binding" evidence="9">
    <location>
        <begin position="192"/>
        <end position="360"/>
    </location>
</feature>
<feature type="compositionally biased region" description="Low complexity" evidence="8">
    <location>
        <begin position="1448"/>
        <end position="1465"/>
    </location>
</feature>
<organism evidence="10 11">
    <name type="scientific">Tulasnella calospora MUT 4182</name>
    <dbReference type="NCBI Taxonomy" id="1051891"/>
    <lineage>
        <taxon>Eukaryota</taxon>
        <taxon>Fungi</taxon>
        <taxon>Dikarya</taxon>
        <taxon>Basidiomycota</taxon>
        <taxon>Agaricomycotina</taxon>
        <taxon>Agaricomycetes</taxon>
        <taxon>Cantharellales</taxon>
        <taxon>Tulasnellaceae</taxon>
        <taxon>Tulasnella</taxon>
    </lineage>
</organism>
<evidence type="ECO:0000256" key="5">
    <source>
        <dbReference type="ARBA" id="ARBA00034617"/>
    </source>
</evidence>
<dbReference type="CDD" id="cd18795">
    <property type="entry name" value="SF2_C_Ski2"/>
    <property type="match status" value="1"/>
</dbReference>
<keyword evidence="1" id="KW-0547">Nucleotide-binding</keyword>
<dbReference type="SUPFAM" id="SSF52540">
    <property type="entry name" value="P-loop containing nucleoside triphosphate hydrolases"/>
    <property type="match status" value="1"/>
</dbReference>
<dbReference type="OrthoDB" id="5575at2759"/>
<gene>
    <name evidence="10" type="ORF">M407DRAFT_218466</name>
</gene>
<dbReference type="Proteomes" id="UP000054248">
    <property type="component" value="Unassembled WGS sequence"/>
</dbReference>
<comment type="catalytic activity">
    <reaction evidence="5">
        <text>Couples ATP hydrolysis with the unwinding of duplex DNA by translocating in the 3'-5' direction.</text>
        <dbReference type="EC" id="5.6.2.4"/>
    </reaction>
</comment>
<protein>
    <recommendedName>
        <fullName evidence="6">DNA 3'-5' helicase</fullName>
        <ecNumber evidence="6">5.6.2.4</ecNumber>
    </recommendedName>
</protein>
<dbReference type="FunFam" id="1.10.10.10:FF:000012">
    <property type="entry name" value="U5 small nuclear ribonucleoprotein helicase"/>
    <property type="match status" value="1"/>
</dbReference>
<dbReference type="Gene3D" id="3.40.50.300">
    <property type="entry name" value="P-loop containing nucleotide triphosphate hydrolases"/>
    <property type="match status" value="2"/>
</dbReference>
<keyword evidence="4" id="KW-0067">ATP-binding</keyword>
<proteinExistence type="predicted"/>
<feature type="compositionally biased region" description="Polar residues" evidence="8">
    <location>
        <begin position="1308"/>
        <end position="1319"/>
    </location>
</feature>
<feature type="region of interest" description="Disordered" evidence="8">
    <location>
        <begin position="1226"/>
        <end position="1289"/>
    </location>
</feature>
<dbReference type="GO" id="GO:0016787">
    <property type="term" value="F:hydrolase activity"/>
    <property type="evidence" value="ECO:0007669"/>
    <property type="project" value="UniProtKB-KW"/>
</dbReference>
<dbReference type="InterPro" id="IPR036390">
    <property type="entry name" value="WH_DNA-bd_sf"/>
</dbReference>
<dbReference type="PANTHER" id="PTHR47835:SF3">
    <property type="entry name" value="HELICASE FOR MEIOSIS 1"/>
    <property type="match status" value="1"/>
</dbReference>
<reference evidence="11" key="2">
    <citation type="submission" date="2015-01" db="EMBL/GenBank/DDBJ databases">
        <title>Evolutionary Origins and Diversification of the Mycorrhizal Mutualists.</title>
        <authorList>
            <consortium name="DOE Joint Genome Institute"/>
            <consortium name="Mycorrhizal Genomics Consortium"/>
            <person name="Kohler A."/>
            <person name="Kuo A."/>
            <person name="Nagy L.G."/>
            <person name="Floudas D."/>
            <person name="Copeland A."/>
            <person name="Barry K.W."/>
            <person name="Cichocki N."/>
            <person name="Veneault-Fourrey C."/>
            <person name="LaButti K."/>
            <person name="Lindquist E.A."/>
            <person name="Lipzen A."/>
            <person name="Lundell T."/>
            <person name="Morin E."/>
            <person name="Murat C."/>
            <person name="Riley R."/>
            <person name="Ohm R."/>
            <person name="Sun H."/>
            <person name="Tunlid A."/>
            <person name="Henrissat B."/>
            <person name="Grigoriev I.V."/>
            <person name="Hibbett D.S."/>
            <person name="Martin F."/>
        </authorList>
    </citation>
    <scope>NUCLEOTIDE SEQUENCE [LARGE SCALE GENOMIC DNA]</scope>
    <source>
        <strain evidence="11">MUT 4182</strain>
    </source>
</reference>
<dbReference type="STRING" id="1051891.A0A0C3LJW7"/>
<dbReference type="InterPro" id="IPR052247">
    <property type="entry name" value="Meiotic_Crossover_Helicase"/>
</dbReference>
<keyword evidence="3" id="KW-0347">Helicase</keyword>
<dbReference type="Gene3D" id="1.10.10.10">
    <property type="entry name" value="Winged helix-like DNA-binding domain superfamily/Winged helix DNA-binding domain"/>
    <property type="match status" value="1"/>
</dbReference>